<gene>
    <name evidence="1" type="ORF">EHS24_008751</name>
</gene>
<keyword evidence="2" id="KW-1185">Reference proteome</keyword>
<evidence type="ECO:0000313" key="1">
    <source>
        <dbReference type="EMBL" id="RSH81308.1"/>
    </source>
</evidence>
<accession>A0A427XR73</accession>
<dbReference type="OrthoDB" id="2596508at2759"/>
<proteinExistence type="predicted"/>
<protein>
    <submittedName>
        <fullName evidence="1">Uncharacterized protein</fullName>
    </submittedName>
</protein>
<dbReference type="AlphaFoldDB" id="A0A427XR73"/>
<dbReference type="RefSeq" id="XP_028476027.1">
    <property type="nucleotide sequence ID" value="XM_028624053.1"/>
</dbReference>
<dbReference type="Proteomes" id="UP000279236">
    <property type="component" value="Unassembled WGS sequence"/>
</dbReference>
<reference evidence="1 2" key="1">
    <citation type="submission" date="2018-11" db="EMBL/GenBank/DDBJ databases">
        <title>Genome sequence of Apiotrichum porosum DSM 27194.</title>
        <authorList>
            <person name="Aliyu H."/>
            <person name="Gorte O."/>
            <person name="Ochsenreither K."/>
        </authorList>
    </citation>
    <scope>NUCLEOTIDE SEQUENCE [LARGE SCALE GENOMIC DNA]</scope>
    <source>
        <strain evidence="1 2">DSM 27194</strain>
    </source>
</reference>
<evidence type="ECO:0000313" key="2">
    <source>
        <dbReference type="Proteomes" id="UP000279236"/>
    </source>
</evidence>
<dbReference type="GeneID" id="39593294"/>
<comment type="caution">
    <text evidence="1">The sequence shown here is derived from an EMBL/GenBank/DDBJ whole genome shotgun (WGS) entry which is preliminary data.</text>
</comment>
<dbReference type="EMBL" id="RSCE01000007">
    <property type="protein sequence ID" value="RSH81308.1"/>
    <property type="molecule type" value="Genomic_DNA"/>
</dbReference>
<organism evidence="1 2">
    <name type="scientific">Apiotrichum porosum</name>
    <dbReference type="NCBI Taxonomy" id="105984"/>
    <lineage>
        <taxon>Eukaryota</taxon>
        <taxon>Fungi</taxon>
        <taxon>Dikarya</taxon>
        <taxon>Basidiomycota</taxon>
        <taxon>Agaricomycotina</taxon>
        <taxon>Tremellomycetes</taxon>
        <taxon>Trichosporonales</taxon>
        <taxon>Trichosporonaceae</taxon>
        <taxon>Apiotrichum</taxon>
    </lineage>
</organism>
<name>A0A427XR73_9TREE</name>
<sequence length="304" mass="33220">MRPSHSTSHTLPTPPIIPSPCHSAAWSTNWSHPVRPIAFPRSNWTGASWGPPNLFTSVVDSTLFQWAAKAASVAVHRALKEELPWEQVGAHGVCLALVDVALQSRDHIRFTHCEAVINSPTEWYPTYAEWHAECEAEIARIYELARSVLPPAVMASTTVADANHLCFAAILCDFMVPYDAVNGPPPADLHLIPAVYLQQYLPTSDVVAQLGVSVIQGSVPLGEKGSEDALLQAAAEWDARWPLRADAANPLRSMPPTNPPPPRVPVQLPHGYQYVPVPSQLHAPPPPPPRRMARAANGRMYVVR</sequence>